<evidence type="ECO:0000256" key="3">
    <source>
        <dbReference type="PROSITE-ProRule" id="PRU00703"/>
    </source>
</evidence>
<evidence type="ECO:0000313" key="6">
    <source>
        <dbReference type="EMBL" id="MDB8003869.1"/>
    </source>
</evidence>
<dbReference type="FunFam" id="3.10.580.10:FF:000002">
    <property type="entry name" value="Magnesium/cobalt efflux protein CorC"/>
    <property type="match status" value="1"/>
</dbReference>
<dbReference type="InterPro" id="IPR000644">
    <property type="entry name" value="CBS_dom"/>
</dbReference>
<evidence type="ECO:0000259" key="4">
    <source>
        <dbReference type="PROSITE" id="PS51371"/>
    </source>
</evidence>
<dbReference type="Proteomes" id="UP001210809">
    <property type="component" value="Unassembled WGS sequence"/>
</dbReference>
<dbReference type="SUPFAM" id="SSF56176">
    <property type="entry name" value="FAD-binding/transporter-associated domain-like"/>
    <property type="match status" value="1"/>
</dbReference>
<dbReference type="GO" id="GO:0050660">
    <property type="term" value="F:flavin adenine dinucleotide binding"/>
    <property type="evidence" value="ECO:0007669"/>
    <property type="project" value="InterPro"/>
</dbReference>
<dbReference type="EMBL" id="JAQLXW010000008">
    <property type="protein sequence ID" value="MDB8003869.1"/>
    <property type="molecule type" value="Genomic_DNA"/>
</dbReference>
<evidence type="ECO:0000313" key="7">
    <source>
        <dbReference type="Proteomes" id="UP000095662"/>
    </source>
</evidence>
<keyword evidence="2 3" id="KW-0129">CBS domain</keyword>
<dbReference type="PANTHER" id="PTHR22777">
    <property type="entry name" value="HEMOLYSIN-RELATED"/>
    <property type="match status" value="1"/>
</dbReference>
<feature type="domain" description="CBS" evidence="4">
    <location>
        <begin position="151"/>
        <end position="208"/>
    </location>
</feature>
<dbReference type="OrthoDB" id="9798188at2"/>
<reference evidence="5 7" key="1">
    <citation type="submission" date="2015-09" db="EMBL/GenBank/DDBJ databases">
        <authorList>
            <consortium name="Pathogen Informatics"/>
        </authorList>
    </citation>
    <scope>NUCLEOTIDE SEQUENCE [LARGE SCALE GENOMIC DNA]</scope>
    <source>
        <strain evidence="5 7">2789STDY5834928</strain>
    </source>
</reference>
<evidence type="ECO:0000313" key="5">
    <source>
        <dbReference type="EMBL" id="CUQ83276.1"/>
    </source>
</evidence>
<dbReference type="EMBL" id="CZBY01000004">
    <property type="protein sequence ID" value="CUQ83276.1"/>
    <property type="molecule type" value="Genomic_DNA"/>
</dbReference>
<accession>A0A174ZGG3</accession>
<dbReference type="GO" id="GO:0005886">
    <property type="term" value="C:plasma membrane"/>
    <property type="evidence" value="ECO:0007669"/>
    <property type="project" value="TreeGrafter"/>
</dbReference>
<dbReference type="Pfam" id="PF00571">
    <property type="entry name" value="CBS"/>
    <property type="match status" value="2"/>
</dbReference>
<dbReference type="PROSITE" id="PS51371">
    <property type="entry name" value="CBS"/>
    <property type="match status" value="2"/>
</dbReference>
<gene>
    <name evidence="5" type="primary">ytfL</name>
    <name evidence="5" type="ORF">ERS852540_00651</name>
    <name evidence="6" type="ORF">PNE09_07280</name>
</gene>
<dbReference type="Gene3D" id="3.10.580.10">
    <property type="entry name" value="CBS-domain"/>
    <property type="match status" value="1"/>
</dbReference>
<dbReference type="PANTHER" id="PTHR22777:SF17">
    <property type="entry name" value="UPF0053 PROTEIN SLL0260"/>
    <property type="match status" value="1"/>
</dbReference>
<organism evidence="5 7">
    <name type="scientific">[Eubacterium] siraeum</name>
    <dbReference type="NCBI Taxonomy" id="39492"/>
    <lineage>
        <taxon>Bacteria</taxon>
        <taxon>Bacillati</taxon>
        <taxon>Bacillota</taxon>
        <taxon>Clostridia</taxon>
        <taxon>Eubacteriales</taxon>
        <taxon>Oscillospiraceae</taxon>
        <taxon>Oscillospiraceae incertae sedis</taxon>
    </lineage>
</organism>
<name>A0A174ZGG3_9FIRM</name>
<protein>
    <submittedName>
        <fullName evidence="6">Hemolysin family protein</fullName>
    </submittedName>
    <submittedName>
        <fullName evidence="5">Magnesium/cobalt efflux protein CorC</fullName>
    </submittedName>
</protein>
<dbReference type="Proteomes" id="UP000095662">
    <property type="component" value="Unassembled WGS sequence"/>
</dbReference>
<dbReference type="STRING" id="39492.ERS852540_00651"/>
<dbReference type="InterPro" id="IPR036318">
    <property type="entry name" value="FAD-bd_PCMH-like_sf"/>
</dbReference>
<sequence length="315" mass="35330">MDADPRKPKRAVKILLAPLILLNKGLDKLLSKALGDSYYDKEETTQDNIMSMVDAGNEYGNLEDESAQLINNVFEFGDLVASDVMTHRKNIVGVDVNSSLDDIVYIALEKGFSRIPVYKENIDAIVGIIIVKDLLCLVGNENKDKLKIEDFLREAVYVPESCSCSDVFKFLTNLKSGMGIVIDEYGGTAGIITLEDIIESIMGNIEDEYDEEKDMIIPRSNGAYEVSGEADPEDVLELFGYELEEDHEYDTIAGFVTDLLGYIPEEEGEHPKVRYKDIIFKVIEVHDNCISKLIVRPCKEEELALEPKETTHFGQ</sequence>
<dbReference type="Gene3D" id="3.30.465.10">
    <property type="match status" value="1"/>
</dbReference>
<dbReference type="CDD" id="cd04590">
    <property type="entry name" value="CBS_pair_CorC_HlyC_assoc"/>
    <property type="match status" value="1"/>
</dbReference>
<keyword evidence="1" id="KW-0677">Repeat</keyword>
<dbReference type="InterPro" id="IPR016169">
    <property type="entry name" value="FAD-bd_PCMH_sub2"/>
</dbReference>
<evidence type="ECO:0000256" key="1">
    <source>
        <dbReference type="ARBA" id="ARBA00022737"/>
    </source>
</evidence>
<dbReference type="Pfam" id="PF03471">
    <property type="entry name" value="CorC_HlyC"/>
    <property type="match status" value="1"/>
</dbReference>
<dbReference type="InterPro" id="IPR005170">
    <property type="entry name" value="Transptr-assoc_dom"/>
</dbReference>
<dbReference type="SMART" id="SM01091">
    <property type="entry name" value="CorC_HlyC"/>
    <property type="match status" value="1"/>
</dbReference>
<dbReference type="InterPro" id="IPR044751">
    <property type="entry name" value="Ion_transp-like_CBS"/>
</dbReference>
<proteinExistence type="predicted"/>
<feature type="domain" description="CBS" evidence="4">
    <location>
        <begin position="85"/>
        <end position="145"/>
    </location>
</feature>
<evidence type="ECO:0000256" key="2">
    <source>
        <dbReference type="ARBA" id="ARBA00023122"/>
    </source>
</evidence>
<dbReference type="InterPro" id="IPR046342">
    <property type="entry name" value="CBS_dom_sf"/>
</dbReference>
<dbReference type="AlphaFoldDB" id="A0A174ZGG3"/>
<reference evidence="6" key="2">
    <citation type="submission" date="2023-01" db="EMBL/GenBank/DDBJ databases">
        <title>Human gut microbiome strain richness.</title>
        <authorList>
            <person name="Chen-Liaw A."/>
        </authorList>
    </citation>
    <scope>NUCLEOTIDE SEQUENCE</scope>
    <source>
        <strain evidence="6">1001283st1_G1_1001283B150217_161031</strain>
    </source>
</reference>
<dbReference type="SUPFAM" id="SSF54631">
    <property type="entry name" value="CBS-domain pair"/>
    <property type="match status" value="1"/>
</dbReference>